<protein>
    <submittedName>
        <fullName evidence="2">Uncharacterized protein</fullName>
    </submittedName>
</protein>
<dbReference type="Gramene" id="ORUFI09G10680.1">
    <property type="protein sequence ID" value="ORUFI09G10680.1"/>
    <property type="gene ID" value="ORUFI09G10680"/>
</dbReference>
<evidence type="ECO:0000313" key="2">
    <source>
        <dbReference type="EnsemblPlants" id="ORUFI09G10680.1"/>
    </source>
</evidence>
<dbReference type="Proteomes" id="UP000008022">
    <property type="component" value="Unassembled WGS sequence"/>
</dbReference>
<sequence>MVSALALVIRAATDLQLTHHHPSSSSAAAHAHPRRWGARRPATRRWRAWRLAARRWASERPAARRVVPALHRWGVGAASLELWETGIDQFVGVDGVLMFSINKSKVAYKAMSFVQRWCIMLKEGDQAAMKGWGDLLMAKLQRLKPCCLPASV</sequence>
<evidence type="ECO:0000313" key="3">
    <source>
        <dbReference type="Proteomes" id="UP000008022"/>
    </source>
</evidence>
<keyword evidence="3" id="KW-1185">Reference proteome</keyword>
<name>A0A0E0QRB3_ORYRU</name>
<dbReference type="EnsemblPlants" id="ORUFI09G10680.1">
    <property type="protein sequence ID" value="ORUFI09G10680.1"/>
    <property type="gene ID" value="ORUFI09G10680"/>
</dbReference>
<feature type="region of interest" description="Disordered" evidence="1">
    <location>
        <begin position="19"/>
        <end position="39"/>
    </location>
</feature>
<reference evidence="3" key="1">
    <citation type="submission" date="2013-06" db="EMBL/GenBank/DDBJ databases">
        <authorList>
            <person name="Zhao Q."/>
        </authorList>
    </citation>
    <scope>NUCLEOTIDE SEQUENCE</scope>
    <source>
        <strain evidence="3">cv. W1943</strain>
    </source>
</reference>
<proteinExistence type="predicted"/>
<organism evidence="2 3">
    <name type="scientific">Oryza rufipogon</name>
    <name type="common">Brownbeard rice</name>
    <name type="synonym">Asian wild rice</name>
    <dbReference type="NCBI Taxonomy" id="4529"/>
    <lineage>
        <taxon>Eukaryota</taxon>
        <taxon>Viridiplantae</taxon>
        <taxon>Streptophyta</taxon>
        <taxon>Embryophyta</taxon>
        <taxon>Tracheophyta</taxon>
        <taxon>Spermatophyta</taxon>
        <taxon>Magnoliopsida</taxon>
        <taxon>Liliopsida</taxon>
        <taxon>Poales</taxon>
        <taxon>Poaceae</taxon>
        <taxon>BOP clade</taxon>
        <taxon>Oryzoideae</taxon>
        <taxon>Oryzeae</taxon>
        <taxon>Oryzinae</taxon>
        <taxon>Oryza</taxon>
    </lineage>
</organism>
<evidence type="ECO:0000256" key="1">
    <source>
        <dbReference type="SAM" id="MobiDB-lite"/>
    </source>
</evidence>
<dbReference type="AlphaFoldDB" id="A0A0E0QRB3"/>
<dbReference type="HOGENOM" id="CLU_1899404_0_0_1"/>
<reference evidence="2" key="2">
    <citation type="submission" date="2015-06" db="UniProtKB">
        <authorList>
            <consortium name="EnsemblPlants"/>
        </authorList>
    </citation>
    <scope>IDENTIFICATION</scope>
</reference>
<accession>A0A0E0QRB3</accession>